<evidence type="ECO:0008006" key="4">
    <source>
        <dbReference type="Google" id="ProtNLM"/>
    </source>
</evidence>
<dbReference type="RefSeq" id="WP_213434888.1">
    <property type="nucleotide sequence ID" value="NZ_AP024545.1"/>
</dbReference>
<name>A0ABN6FWA6_9GAMM</name>
<proteinExistence type="predicted"/>
<keyword evidence="3" id="KW-1185">Reference proteome</keyword>
<protein>
    <recommendedName>
        <fullName evidence="4">DUF2939 domain-containing protein</fullName>
    </recommendedName>
</protein>
<organism evidence="2 3">
    <name type="scientific">Noviluteimonas caseinilytica</name>
    <dbReference type="NCBI Taxonomy" id="2675101"/>
    <lineage>
        <taxon>Bacteria</taxon>
        <taxon>Pseudomonadati</taxon>
        <taxon>Pseudomonadota</taxon>
        <taxon>Gammaproteobacteria</taxon>
        <taxon>Lysobacterales</taxon>
        <taxon>Lysobacteraceae</taxon>
        <taxon>Noviluteimonas</taxon>
    </lineage>
</organism>
<accession>A0ABN6FWA6</accession>
<dbReference type="Pfam" id="PF11159">
    <property type="entry name" value="DUF2939"/>
    <property type="match status" value="1"/>
</dbReference>
<gene>
    <name evidence="2" type="ORF">LYSCAS_30100</name>
</gene>
<feature type="region of interest" description="Disordered" evidence="1">
    <location>
        <begin position="114"/>
        <end position="141"/>
    </location>
</feature>
<dbReference type="Proteomes" id="UP000681317">
    <property type="component" value="Chromosome"/>
</dbReference>
<dbReference type="EMBL" id="AP024545">
    <property type="protein sequence ID" value="BCT93986.1"/>
    <property type="molecule type" value="Genomic_DNA"/>
</dbReference>
<reference evidence="2 3" key="1">
    <citation type="submission" date="2021-03" db="EMBL/GenBank/DDBJ databases">
        <title>Complete Genome Sequences of Two Lysobacter Strains Isolated from Sea Water (Lysobacter caseinilyticus) and Soil (Lysobacter helvus) in South Korea.</title>
        <authorList>
            <person name="Watanabe Y."/>
            <person name="Arakawa K."/>
        </authorList>
    </citation>
    <scope>NUCLEOTIDE SEQUENCE [LARGE SCALE GENOMIC DNA]</scope>
    <source>
        <strain evidence="2 3">KVB24</strain>
    </source>
</reference>
<evidence type="ECO:0000313" key="3">
    <source>
        <dbReference type="Proteomes" id="UP000681317"/>
    </source>
</evidence>
<sequence>MKKWIALVLALVLLLGAYVAAGPYITIRAIRQAVQAQDAGELAEQVDFPAVRASLKAQLIDAVVRKSGAEMQSNVLGAITLGLVNGVVNGAVDGMVNPAGLAAVMQGRRLWKNTQDSVSRPPLDAKGEPLPTAQPQDPLHDAKMRYESTSRFTATIHDDQGKPIVFVLKRTGLRWRLADIRLPIDD</sequence>
<evidence type="ECO:0000313" key="2">
    <source>
        <dbReference type="EMBL" id="BCT93986.1"/>
    </source>
</evidence>
<dbReference type="InterPro" id="IPR021330">
    <property type="entry name" value="DUF2939"/>
</dbReference>
<evidence type="ECO:0000256" key="1">
    <source>
        <dbReference type="SAM" id="MobiDB-lite"/>
    </source>
</evidence>